<protein>
    <submittedName>
        <fullName evidence="1">Uncharacterized protein</fullName>
    </submittedName>
</protein>
<dbReference type="RefSeq" id="WP_144685734.1">
    <property type="nucleotide sequence ID" value="NZ_VLLC01000023.1"/>
</dbReference>
<accession>A0A562RGC5</accession>
<evidence type="ECO:0000313" key="2">
    <source>
        <dbReference type="Proteomes" id="UP000318307"/>
    </source>
</evidence>
<gene>
    <name evidence="1" type="ORF">LZ24_02609</name>
</gene>
<dbReference type="AlphaFoldDB" id="A0A562RGC5"/>
<evidence type="ECO:0000313" key="1">
    <source>
        <dbReference type="EMBL" id="TWI68129.1"/>
    </source>
</evidence>
<dbReference type="EMBL" id="VLLC01000023">
    <property type="protein sequence ID" value="TWI68129.1"/>
    <property type="molecule type" value="Genomic_DNA"/>
</dbReference>
<dbReference type="Proteomes" id="UP000318307">
    <property type="component" value="Unassembled WGS sequence"/>
</dbReference>
<name>A0A562RGC5_9BACT</name>
<dbReference type="OrthoDB" id="9838790at2"/>
<sequence length="126" mass="14372">MDVVSLSQSAIAYLTPYLLHATGKTVEEGLDIGREKLFQWLQAKFLSISQKDALVRAQELPEDEEILDTLRYQLEREMKENPAFMEEIRDLLPKEKSMTNIKQTQINTGNNITSTQVIGYGNVVIK</sequence>
<organism evidence="1 2">
    <name type="scientific">Desulfobotulus alkaliphilus</name>
    <dbReference type="NCBI Taxonomy" id="622671"/>
    <lineage>
        <taxon>Bacteria</taxon>
        <taxon>Pseudomonadati</taxon>
        <taxon>Thermodesulfobacteriota</taxon>
        <taxon>Desulfobacteria</taxon>
        <taxon>Desulfobacterales</taxon>
        <taxon>Desulfobacteraceae</taxon>
        <taxon>Desulfobotulus</taxon>
    </lineage>
</organism>
<proteinExistence type="predicted"/>
<comment type="caution">
    <text evidence="1">The sequence shown here is derived from an EMBL/GenBank/DDBJ whole genome shotgun (WGS) entry which is preliminary data.</text>
</comment>
<reference evidence="1 2" key="1">
    <citation type="submission" date="2019-07" db="EMBL/GenBank/DDBJ databases">
        <title>Genome sequencing of 100 strains of the haloalkaliphilic chemolithoautotrophic sulfur-oxidizing bacterium Thioalkalivibrio.</title>
        <authorList>
            <person name="Muyzer G."/>
        </authorList>
    </citation>
    <scope>NUCLEOTIDE SEQUENCE [LARGE SCALE GENOMIC DNA]</scope>
    <source>
        <strain evidence="1 2">ASO4-4</strain>
    </source>
</reference>
<keyword evidence="2" id="KW-1185">Reference proteome</keyword>